<gene>
    <name evidence="3" type="ORF">SAMN04487818_12136</name>
</gene>
<dbReference type="PANTHER" id="PTHR37017:SF11">
    <property type="entry name" value="ESTERASE_LIPASE_THIOESTERASE DOMAIN-CONTAINING PROTEIN"/>
    <property type="match status" value="1"/>
</dbReference>
<dbReference type="EMBL" id="FOGI01000021">
    <property type="protein sequence ID" value="SES48718.1"/>
    <property type="molecule type" value="Genomic_DNA"/>
</dbReference>
<dbReference type="SUPFAM" id="SSF53474">
    <property type="entry name" value="alpha/beta-Hydrolases"/>
    <property type="match status" value="1"/>
</dbReference>
<dbReference type="InterPro" id="IPR029058">
    <property type="entry name" value="AB_hydrolase_fold"/>
</dbReference>
<evidence type="ECO:0000313" key="3">
    <source>
        <dbReference type="EMBL" id="SES48718.1"/>
    </source>
</evidence>
<keyword evidence="1" id="KW-0732">Signal</keyword>
<name>A0A1H9XRF4_9PSEU</name>
<dbReference type="InterPro" id="IPR052897">
    <property type="entry name" value="Sec-Metab_Biosynth_Hydrolase"/>
</dbReference>
<protein>
    <submittedName>
        <fullName evidence="3">Pimeloyl-ACP methyl ester carboxylesterase</fullName>
    </submittedName>
</protein>
<evidence type="ECO:0000256" key="1">
    <source>
        <dbReference type="SAM" id="SignalP"/>
    </source>
</evidence>
<evidence type="ECO:0000259" key="2">
    <source>
        <dbReference type="Pfam" id="PF12697"/>
    </source>
</evidence>
<dbReference type="Proteomes" id="UP000199051">
    <property type="component" value="Unassembled WGS sequence"/>
</dbReference>
<reference evidence="4" key="1">
    <citation type="submission" date="2016-10" db="EMBL/GenBank/DDBJ databases">
        <authorList>
            <person name="Varghese N."/>
            <person name="Submissions S."/>
        </authorList>
    </citation>
    <scope>NUCLEOTIDE SEQUENCE [LARGE SCALE GENOMIC DNA]</scope>
    <source>
        <strain evidence="4">DSM 44260</strain>
    </source>
</reference>
<evidence type="ECO:0000313" key="4">
    <source>
        <dbReference type="Proteomes" id="UP000199051"/>
    </source>
</evidence>
<dbReference type="Gene3D" id="3.40.50.1820">
    <property type="entry name" value="alpha/beta hydrolase"/>
    <property type="match status" value="1"/>
</dbReference>
<dbReference type="RefSeq" id="WP_092786984.1">
    <property type="nucleotide sequence ID" value="NZ_FOGI01000021.1"/>
</dbReference>
<dbReference type="GO" id="GO:0003824">
    <property type="term" value="F:catalytic activity"/>
    <property type="evidence" value="ECO:0007669"/>
    <property type="project" value="UniProtKB-ARBA"/>
</dbReference>
<keyword evidence="4" id="KW-1185">Reference proteome</keyword>
<proteinExistence type="predicted"/>
<dbReference type="STRING" id="155974.SAMN04487818_12136"/>
<sequence length="268" mass="27997">MRRLRTALLVLAATGALLTTAASTGSAGTATEESHHPKPTVVLVHGAFADASSWAETASRLQRQGYPVVVPANPLRGLTQDADYVAAVIKSIPGPVVLVGHSYGGAVISTAAASSPQVKALVYVAAFVPDTGEVLGELAGRFPGSELVPALKQLPHSTGVDLYIDPTKFRHVFTADLSPSTSALLAASQRPINATLFADAAPAAAWRTIPSWAVVAKQDRAISPDLERFEAKRANSKTVELDSSHVPMLSHPDEVTRVITTAARATAK</sequence>
<feature type="signal peptide" evidence="1">
    <location>
        <begin position="1"/>
        <end position="21"/>
    </location>
</feature>
<feature type="chain" id="PRO_5039363483" evidence="1">
    <location>
        <begin position="22"/>
        <end position="268"/>
    </location>
</feature>
<accession>A0A1H9XRF4</accession>
<dbReference type="InterPro" id="IPR000073">
    <property type="entry name" value="AB_hydrolase_1"/>
</dbReference>
<feature type="domain" description="AB hydrolase-1" evidence="2">
    <location>
        <begin position="41"/>
        <end position="256"/>
    </location>
</feature>
<dbReference type="AlphaFoldDB" id="A0A1H9XRF4"/>
<dbReference type="Pfam" id="PF12697">
    <property type="entry name" value="Abhydrolase_6"/>
    <property type="match status" value="1"/>
</dbReference>
<organism evidence="3 4">
    <name type="scientific">Actinokineospora terrae</name>
    <dbReference type="NCBI Taxonomy" id="155974"/>
    <lineage>
        <taxon>Bacteria</taxon>
        <taxon>Bacillati</taxon>
        <taxon>Actinomycetota</taxon>
        <taxon>Actinomycetes</taxon>
        <taxon>Pseudonocardiales</taxon>
        <taxon>Pseudonocardiaceae</taxon>
        <taxon>Actinokineospora</taxon>
    </lineage>
</organism>
<dbReference type="PANTHER" id="PTHR37017">
    <property type="entry name" value="AB HYDROLASE-1 DOMAIN-CONTAINING PROTEIN-RELATED"/>
    <property type="match status" value="1"/>
</dbReference>